<dbReference type="GO" id="GO:0000976">
    <property type="term" value="F:transcription cis-regulatory region binding"/>
    <property type="evidence" value="ECO:0007669"/>
    <property type="project" value="TreeGrafter"/>
</dbReference>
<keyword evidence="1" id="KW-0805">Transcription regulation</keyword>
<dbReference type="InterPro" id="IPR000843">
    <property type="entry name" value="HTH_LacI"/>
</dbReference>
<reference evidence="5" key="1">
    <citation type="submission" date="2020-10" db="EMBL/GenBank/DDBJ databases">
        <authorList>
            <person name="Gilroy R."/>
        </authorList>
    </citation>
    <scope>NUCLEOTIDE SEQUENCE</scope>
    <source>
        <strain evidence="5">11167</strain>
    </source>
</reference>
<reference evidence="5" key="2">
    <citation type="journal article" date="2021" name="PeerJ">
        <title>Extensive microbial diversity within the chicken gut microbiome revealed by metagenomics and culture.</title>
        <authorList>
            <person name="Gilroy R."/>
            <person name="Ravi A."/>
            <person name="Getino M."/>
            <person name="Pursley I."/>
            <person name="Horton D.L."/>
            <person name="Alikhan N.F."/>
            <person name="Baker D."/>
            <person name="Gharbi K."/>
            <person name="Hall N."/>
            <person name="Watson M."/>
            <person name="Adriaenssens E.M."/>
            <person name="Foster-Nyarko E."/>
            <person name="Jarju S."/>
            <person name="Secka A."/>
            <person name="Antonio M."/>
            <person name="Oren A."/>
            <person name="Chaudhuri R.R."/>
            <person name="La Ragione R."/>
            <person name="Hildebrand F."/>
            <person name="Pallen M.J."/>
        </authorList>
    </citation>
    <scope>NUCLEOTIDE SEQUENCE</scope>
    <source>
        <strain evidence="5">11167</strain>
    </source>
</reference>
<dbReference type="CDD" id="cd06284">
    <property type="entry name" value="PBP1_LacI-like"/>
    <property type="match status" value="1"/>
</dbReference>
<proteinExistence type="predicted"/>
<evidence type="ECO:0000256" key="1">
    <source>
        <dbReference type="ARBA" id="ARBA00023015"/>
    </source>
</evidence>
<evidence type="ECO:0000256" key="2">
    <source>
        <dbReference type="ARBA" id="ARBA00023125"/>
    </source>
</evidence>
<gene>
    <name evidence="5" type="ORF">IAC42_01305</name>
</gene>
<dbReference type="PANTHER" id="PTHR30146">
    <property type="entry name" value="LACI-RELATED TRANSCRIPTIONAL REPRESSOR"/>
    <property type="match status" value="1"/>
</dbReference>
<dbReference type="CDD" id="cd01392">
    <property type="entry name" value="HTH_LacI"/>
    <property type="match status" value="1"/>
</dbReference>
<dbReference type="Proteomes" id="UP000823633">
    <property type="component" value="Unassembled WGS sequence"/>
</dbReference>
<feature type="domain" description="HTH lacI-type" evidence="4">
    <location>
        <begin position="12"/>
        <end position="49"/>
    </location>
</feature>
<dbReference type="Gene3D" id="1.10.260.40">
    <property type="entry name" value="lambda repressor-like DNA-binding domains"/>
    <property type="match status" value="1"/>
</dbReference>
<keyword evidence="3" id="KW-0804">Transcription</keyword>
<dbReference type="Gene3D" id="3.40.50.2300">
    <property type="match status" value="2"/>
</dbReference>
<dbReference type="PROSITE" id="PS50932">
    <property type="entry name" value="HTH_LACI_2"/>
    <property type="match status" value="1"/>
</dbReference>
<protein>
    <submittedName>
        <fullName evidence="5">LacI family DNA-binding transcriptional regulator</fullName>
    </submittedName>
</protein>
<dbReference type="SUPFAM" id="SSF53822">
    <property type="entry name" value="Periplasmic binding protein-like I"/>
    <property type="match status" value="1"/>
</dbReference>
<dbReference type="PANTHER" id="PTHR30146:SF109">
    <property type="entry name" value="HTH-TYPE TRANSCRIPTIONAL REGULATOR GALS"/>
    <property type="match status" value="1"/>
</dbReference>
<name>A0A9D9E966_9SPIR</name>
<dbReference type="Pfam" id="PF13377">
    <property type="entry name" value="Peripla_BP_3"/>
    <property type="match status" value="1"/>
</dbReference>
<evidence type="ECO:0000313" key="6">
    <source>
        <dbReference type="Proteomes" id="UP000823633"/>
    </source>
</evidence>
<evidence type="ECO:0000313" key="5">
    <source>
        <dbReference type="EMBL" id="MBO8442388.1"/>
    </source>
</evidence>
<dbReference type="SUPFAM" id="SSF47413">
    <property type="entry name" value="lambda repressor-like DNA-binding domains"/>
    <property type="match status" value="1"/>
</dbReference>
<sequence>MSNRTKLSYQTIAQRSGLSISTVSRVFNKSASVSEEKRERVVRALQELGADVQQLDLKPIPRNNLILFNVPSLKNPFYSPIIESARRSARRFGYNMLVSENELSPSSLPDFLSLLKTTRAAGVILTNAIVPECVERIRESVPVVTCCESSSALDVPYVTIDDESASEDAVKYLLSLGRRRIAMINGPEDFKYARERYKGYCQALRSQGLCVDDSLVCSVGVDMDYDMAKAHAGRMLSRAERPDAFFCISDVLASAAIKASVEAGLDVPRDIAVVGFDNIQISQIMNPTITTVSQPVVQLGTIAVELLLKVIGGERGLIGSIHLGCELVIRESTATFR</sequence>
<evidence type="ECO:0000256" key="3">
    <source>
        <dbReference type="ARBA" id="ARBA00023163"/>
    </source>
</evidence>
<keyword evidence="2 5" id="KW-0238">DNA-binding</keyword>
<dbReference type="InterPro" id="IPR028082">
    <property type="entry name" value="Peripla_BP_I"/>
</dbReference>
<dbReference type="InterPro" id="IPR046335">
    <property type="entry name" value="LacI/GalR-like_sensor"/>
</dbReference>
<evidence type="ECO:0000259" key="4">
    <source>
        <dbReference type="PROSITE" id="PS50932"/>
    </source>
</evidence>
<dbReference type="GO" id="GO:0003700">
    <property type="term" value="F:DNA-binding transcription factor activity"/>
    <property type="evidence" value="ECO:0007669"/>
    <property type="project" value="TreeGrafter"/>
</dbReference>
<dbReference type="EMBL" id="JADIMU010000009">
    <property type="protein sequence ID" value="MBO8442388.1"/>
    <property type="molecule type" value="Genomic_DNA"/>
</dbReference>
<dbReference type="SMART" id="SM00354">
    <property type="entry name" value="HTH_LACI"/>
    <property type="match status" value="1"/>
</dbReference>
<comment type="caution">
    <text evidence="5">The sequence shown here is derived from an EMBL/GenBank/DDBJ whole genome shotgun (WGS) entry which is preliminary data.</text>
</comment>
<dbReference type="Pfam" id="PF00356">
    <property type="entry name" value="LacI"/>
    <property type="match status" value="1"/>
</dbReference>
<organism evidence="5 6">
    <name type="scientific">Candidatus Aphodenecus pullistercoris</name>
    <dbReference type="NCBI Taxonomy" id="2840669"/>
    <lineage>
        <taxon>Bacteria</taxon>
        <taxon>Pseudomonadati</taxon>
        <taxon>Spirochaetota</taxon>
        <taxon>Spirochaetia</taxon>
        <taxon>Spirochaetales</taxon>
        <taxon>Candidatus Aphodenecus</taxon>
    </lineage>
</organism>
<dbReference type="InterPro" id="IPR010982">
    <property type="entry name" value="Lambda_DNA-bd_dom_sf"/>
</dbReference>
<accession>A0A9D9E966</accession>
<dbReference type="AlphaFoldDB" id="A0A9D9E966"/>